<dbReference type="EMBL" id="CAKLCB010000390">
    <property type="protein sequence ID" value="CAH0522500.1"/>
    <property type="molecule type" value="Genomic_DNA"/>
</dbReference>
<organism evidence="1 4">
    <name type="scientific">Peronospora belbahrii</name>
    <dbReference type="NCBI Taxonomy" id="622444"/>
    <lineage>
        <taxon>Eukaryota</taxon>
        <taxon>Sar</taxon>
        <taxon>Stramenopiles</taxon>
        <taxon>Oomycota</taxon>
        <taxon>Peronosporomycetes</taxon>
        <taxon>Peronosporales</taxon>
        <taxon>Peronosporaceae</taxon>
        <taxon>Peronospora</taxon>
    </lineage>
</organism>
<dbReference type="Proteomes" id="UP001158986">
    <property type="component" value="Unassembled WGS sequence"/>
</dbReference>
<evidence type="ECO:0000313" key="4">
    <source>
        <dbReference type="Proteomes" id="UP001160483"/>
    </source>
</evidence>
<comment type="caution">
    <text evidence="1">The sequence shown here is derived from an EMBL/GenBank/DDBJ whole genome shotgun (WGS) entry which is preliminary data.</text>
</comment>
<gene>
    <name evidence="2" type="ORF">PBS001_LOCUS8930</name>
    <name evidence="1" type="ORF">PBS003_LOCUS9000</name>
</gene>
<sequence length="134" mass="15043">MFRIVKIASTSSRQLFTRAFTTSKPLFMALQTTNGPLASLNNAAMQADLNLNGTLEEIAARHFSEASTFPEFSPTEDTLLTETMPRIKTPEPVLDAHTMAVEELTLEMQQHFCEPSDFPEITIAEEEVMLQRHV</sequence>
<evidence type="ECO:0000313" key="3">
    <source>
        <dbReference type="Proteomes" id="UP001158986"/>
    </source>
</evidence>
<evidence type="ECO:0000313" key="2">
    <source>
        <dbReference type="EMBL" id="CAH0522500.1"/>
    </source>
</evidence>
<dbReference type="EMBL" id="CAKKTJ010000334">
    <property type="protein sequence ID" value="CAH0482406.1"/>
    <property type="molecule type" value="Genomic_DNA"/>
</dbReference>
<dbReference type="Proteomes" id="UP001160483">
    <property type="component" value="Unassembled WGS sequence"/>
</dbReference>
<dbReference type="AlphaFoldDB" id="A0AAU9L617"/>
<protein>
    <submittedName>
        <fullName evidence="1">Uncharacterized protein</fullName>
    </submittedName>
</protein>
<accession>A0AAU9L617</accession>
<reference evidence="1 3" key="1">
    <citation type="submission" date="2021-11" db="EMBL/GenBank/DDBJ databases">
        <authorList>
            <person name="Islam A."/>
            <person name="Islam S."/>
            <person name="Flora M.S."/>
            <person name="Rahman M."/>
            <person name="Ziaur R.M."/>
            <person name="Epstein J.H."/>
            <person name="Hassan M."/>
            <person name="Klassen M."/>
            <person name="Woodard K."/>
            <person name="Webb A."/>
            <person name="Webby R.J."/>
            <person name="El Zowalaty M.E."/>
        </authorList>
    </citation>
    <scope>NUCLEOTIDE SEQUENCE</scope>
    <source>
        <strain evidence="2">Pbs1</strain>
        <strain evidence="1">Pbs3</strain>
    </source>
</reference>
<proteinExistence type="predicted"/>
<evidence type="ECO:0000313" key="1">
    <source>
        <dbReference type="EMBL" id="CAH0482406.1"/>
    </source>
</evidence>
<keyword evidence="3" id="KW-1185">Reference proteome</keyword>
<name>A0AAU9L617_9STRA</name>